<name>A0A1I5ZB51_9BACT</name>
<gene>
    <name evidence="1" type="ORF">SAMN05444277_11874</name>
</gene>
<dbReference type="Pfam" id="PF17164">
    <property type="entry name" value="DUF5122"/>
    <property type="match status" value="2"/>
</dbReference>
<evidence type="ECO:0000313" key="2">
    <source>
        <dbReference type="Proteomes" id="UP000199031"/>
    </source>
</evidence>
<dbReference type="EMBL" id="FOXQ01000018">
    <property type="protein sequence ID" value="SFQ53684.1"/>
    <property type="molecule type" value="Genomic_DNA"/>
</dbReference>
<dbReference type="InterPro" id="IPR013431">
    <property type="entry name" value="Delta_60_rpt"/>
</dbReference>
<evidence type="ECO:0000313" key="1">
    <source>
        <dbReference type="EMBL" id="SFQ53684.1"/>
    </source>
</evidence>
<reference evidence="1 2" key="1">
    <citation type="submission" date="2016-10" db="EMBL/GenBank/DDBJ databases">
        <authorList>
            <person name="de Groot N.N."/>
        </authorList>
    </citation>
    <scope>NUCLEOTIDE SEQUENCE [LARGE SCALE GENOMIC DNA]</scope>
    <source>
        <strain evidence="1 2">DSM 28286</strain>
    </source>
</reference>
<sequence length="104" mass="11036">MRATAIQSDGKILVAGQYTDELSDSFTIARYLPDGKIDESFGTGGKVQTGFTDGSGGIYNLTVLKSGKILAAGYGLVFFQFPIYQSPILAQYLPDGSPDPSFGD</sequence>
<protein>
    <submittedName>
        <fullName evidence="1">Delta-60 repeat domain-containing protein</fullName>
    </submittedName>
</protein>
<dbReference type="Proteomes" id="UP000199031">
    <property type="component" value="Unassembled WGS sequence"/>
</dbReference>
<dbReference type="STRING" id="1465490.SAMN05444277_11874"/>
<accession>A0A1I5ZB51</accession>
<keyword evidence="2" id="KW-1185">Reference proteome</keyword>
<dbReference type="Gene3D" id="2.80.10.50">
    <property type="match status" value="1"/>
</dbReference>
<organism evidence="1 2">
    <name type="scientific">Parafilimonas terrae</name>
    <dbReference type="NCBI Taxonomy" id="1465490"/>
    <lineage>
        <taxon>Bacteria</taxon>
        <taxon>Pseudomonadati</taxon>
        <taxon>Bacteroidota</taxon>
        <taxon>Chitinophagia</taxon>
        <taxon>Chitinophagales</taxon>
        <taxon>Chitinophagaceae</taxon>
        <taxon>Parafilimonas</taxon>
    </lineage>
</organism>
<proteinExistence type="predicted"/>
<dbReference type="AlphaFoldDB" id="A0A1I5ZB51"/>
<dbReference type="NCBIfam" id="TIGR02608">
    <property type="entry name" value="delta_60_rpt"/>
    <property type="match status" value="2"/>
</dbReference>
<feature type="non-terminal residue" evidence="1">
    <location>
        <position position="104"/>
    </location>
</feature>